<dbReference type="AlphaFoldDB" id="A0A2J6X3X6"/>
<comment type="subcellular location">
    <subcellularLocation>
        <location evidence="1">Cell membrane</location>
    </subcellularLocation>
</comment>
<comment type="caution">
    <text evidence="7">The sequence shown here is derived from an EMBL/GenBank/DDBJ whole genome shotgun (WGS) entry which is preliminary data.</text>
</comment>
<keyword evidence="4 6" id="KW-1133">Transmembrane helix</keyword>
<keyword evidence="3 6" id="KW-0812">Transmembrane</keyword>
<dbReference type="GO" id="GO:0015081">
    <property type="term" value="F:sodium ion transmembrane transporter activity"/>
    <property type="evidence" value="ECO:0007669"/>
    <property type="project" value="InterPro"/>
</dbReference>
<accession>A0A2J6X3X6</accession>
<evidence type="ECO:0000256" key="6">
    <source>
        <dbReference type="SAM" id="Phobius"/>
    </source>
</evidence>
<organism evidence="7 8">
    <name type="scientific">Chloroflexus aggregans</name>
    <dbReference type="NCBI Taxonomy" id="152260"/>
    <lineage>
        <taxon>Bacteria</taxon>
        <taxon>Bacillati</taxon>
        <taxon>Chloroflexota</taxon>
        <taxon>Chloroflexia</taxon>
        <taxon>Chloroflexales</taxon>
        <taxon>Chloroflexineae</taxon>
        <taxon>Chloroflexaceae</taxon>
        <taxon>Chloroflexus</taxon>
    </lineage>
</organism>
<name>A0A2J6X3X6_9CHLR</name>
<feature type="transmembrane region" description="Helical" evidence="6">
    <location>
        <begin position="12"/>
        <end position="37"/>
    </location>
</feature>
<evidence type="ECO:0000256" key="2">
    <source>
        <dbReference type="ARBA" id="ARBA00022475"/>
    </source>
</evidence>
<evidence type="ECO:0000256" key="1">
    <source>
        <dbReference type="ARBA" id="ARBA00004236"/>
    </source>
</evidence>
<gene>
    <name evidence="7" type="ORF">C0184_08875</name>
</gene>
<dbReference type="GO" id="GO:0005886">
    <property type="term" value="C:plasma membrane"/>
    <property type="evidence" value="ECO:0007669"/>
    <property type="project" value="UniProtKB-SubCell"/>
</dbReference>
<dbReference type="EMBL" id="PNIQ01000589">
    <property type="protein sequence ID" value="PMP80988.1"/>
    <property type="molecule type" value="Genomic_DNA"/>
</dbReference>
<evidence type="ECO:0000313" key="8">
    <source>
        <dbReference type="Proteomes" id="UP000243376"/>
    </source>
</evidence>
<keyword evidence="5 6" id="KW-0472">Membrane</keyword>
<reference evidence="7 8" key="1">
    <citation type="submission" date="2018-01" db="EMBL/GenBank/DDBJ databases">
        <title>Metagenomic assembled genomes from two thermal pools in the Uzon Caldera, Kamchatka, Russia.</title>
        <authorList>
            <person name="Wilkins L."/>
            <person name="Ettinger C."/>
        </authorList>
    </citation>
    <scope>NUCLEOTIDE SEQUENCE [LARGE SCALE GENOMIC DNA]</scope>
    <source>
        <strain evidence="7">ZAV-02</strain>
    </source>
</reference>
<protein>
    <submittedName>
        <fullName evidence="7">Sodium pump decarboxylase subunit gamma</fullName>
    </submittedName>
</protein>
<feature type="non-terminal residue" evidence="7">
    <location>
        <position position="58"/>
    </location>
</feature>
<evidence type="ECO:0000313" key="7">
    <source>
        <dbReference type="EMBL" id="PMP80988.1"/>
    </source>
</evidence>
<dbReference type="InterPro" id="IPR005899">
    <property type="entry name" value="Na_pump_deCOase"/>
</dbReference>
<keyword evidence="2" id="KW-1003">Cell membrane</keyword>
<dbReference type="Proteomes" id="UP000243376">
    <property type="component" value="Unassembled WGS sequence"/>
</dbReference>
<sequence length="58" mass="6162">MIDLTADPLIVGVQIALTGMGVVFVVLTIVAFALSALRASQHLFRRRSEVLQPGVSSP</sequence>
<proteinExistence type="predicted"/>
<evidence type="ECO:0000256" key="5">
    <source>
        <dbReference type="ARBA" id="ARBA00023136"/>
    </source>
</evidence>
<dbReference type="GO" id="GO:0036376">
    <property type="term" value="P:sodium ion export across plasma membrane"/>
    <property type="evidence" value="ECO:0007669"/>
    <property type="project" value="InterPro"/>
</dbReference>
<evidence type="ECO:0000256" key="3">
    <source>
        <dbReference type="ARBA" id="ARBA00022692"/>
    </source>
</evidence>
<evidence type="ECO:0000256" key="4">
    <source>
        <dbReference type="ARBA" id="ARBA00022989"/>
    </source>
</evidence>
<dbReference type="Pfam" id="PF04277">
    <property type="entry name" value="OAD_gamma"/>
    <property type="match status" value="1"/>
</dbReference>